<evidence type="ECO:0000313" key="2">
    <source>
        <dbReference type="EMBL" id="SFN61348.1"/>
    </source>
</evidence>
<evidence type="ECO:0000313" key="3">
    <source>
        <dbReference type="Proteomes" id="UP000183107"/>
    </source>
</evidence>
<name>A0A1I5AFY0_9PROT</name>
<reference evidence="3" key="1">
    <citation type="submission" date="2016-10" db="EMBL/GenBank/DDBJ databases">
        <authorList>
            <person name="Varghese N."/>
        </authorList>
    </citation>
    <scope>NUCLEOTIDE SEQUENCE [LARGE SCALE GENOMIC DNA]</scope>
    <source>
        <strain evidence="3">Nsp8</strain>
    </source>
</reference>
<dbReference type="EMBL" id="FOVJ01000002">
    <property type="protein sequence ID" value="SFN61348.1"/>
    <property type="molecule type" value="Genomic_DNA"/>
</dbReference>
<accession>A0A1I5AFY0</accession>
<keyword evidence="3" id="KW-1185">Reference proteome</keyword>
<evidence type="ECO:0000256" key="1">
    <source>
        <dbReference type="SAM" id="MobiDB-lite"/>
    </source>
</evidence>
<feature type="compositionally biased region" description="Basic and acidic residues" evidence="1">
    <location>
        <begin position="1"/>
        <end position="14"/>
    </location>
</feature>
<proteinExistence type="predicted"/>
<protein>
    <submittedName>
        <fullName evidence="2">Uncharacterized protein</fullName>
    </submittedName>
</protein>
<feature type="region of interest" description="Disordered" evidence="1">
    <location>
        <begin position="1"/>
        <end position="29"/>
    </location>
</feature>
<organism evidence="2 3">
    <name type="scientific">Nitrosospira briensis</name>
    <dbReference type="NCBI Taxonomy" id="35799"/>
    <lineage>
        <taxon>Bacteria</taxon>
        <taxon>Pseudomonadati</taxon>
        <taxon>Pseudomonadota</taxon>
        <taxon>Betaproteobacteria</taxon>
        <taxon>Nitrosomonadales</taxon>
        <taxon>Nitrosomonadaceae</taxon>
        <taxon>Nitrosospira</taxon>
    </lineage>
</organism>
<gene>
    <name evidence="2" type="ORF">SAMN05216386_1367</name>
</gene>
<dbReference type="Proteomes" id="UP000183107">
    <property type="component" value="Unassembled WGS sequence"/>
</dbReference>
<dbReference type="AlphaFoldDB" id="A0A1I5AFY0"/>
<sequence>MSIPAEKEKDELGHIQDTTDYELQRRKTR</sequence>